<protein>
    <submittedName>
        <fullName evidence="1">Uncharacterized protein</fullName>
    </submittedName>
</protein>
<dbReference type="Proteomes" id="UP000189733">
    <property type="component" value="Unassembled WGS sequence"/>
</dbReference>
<dbReference type="RefSeq" id="WP_078683411.1">
    <property type="nucleotide sequence ID" value="NZ_FUYA01000001.1"/>
</dbReference>
<evidence type="ECO:0000313" key="1">
    <source>
        <dbReference type="EMBL" id="SKA63113.1"/>
    </source>
</evidence>
<reference evidence="1 2" key="1">
    <citation type="submission" date="2017-02" db="EMBL/GenBank/DDBJ databases">
        <authorList>
            <person name="Peterson S.W."/>
        </authorList>
    </citation>
    <scope>NUCLEOTIDE SEQUENCE [LARGE SCALE GENOMIC DNA]</scope>
    <source>
        <strain evidence="1 2">DSM 18034</strain>
    </source>
</reference>
<keyword evidence="2" id="KW-1185">Reference proteome</keyword>
<proteinExistence type="predicted"/>
<dbReference type="AlphaFoldDB" id="A0A1T4VE05"/>
<name>A0A1T4VE05_9BACT</name>
<sequence>MALNSVQNTLTGALAASLQQINVESRGREKSDGTSQGSDHIELSSLGDRLANLIATDPSRDVVAGLREQLEQLKGFFAEELQEQLNGMGIEKPQFTITKAADGHFDISNANVDAEQITKAFEDNPTLTKAFDQMSDISEALHKVDNTPSLMQARTGLQAYLSQTETEFFQSSFQLAMNGSNISTFWM</sequence>
<organism evidence="1 2">
    <name type="scientific">Desulfobaculum bizertense DSM 18034</name>
    <dbReference type="NCBI Taxonomy" id="1121442"/>
    <lineage>
        <taxon>Bacteria</taxon>
        <taxon>Pseudomonadati</taxon>
        <taxon>Thermodesulfobacteriota</taxon>
        <taxon>Desulfovibrionia</taxon>
        <taxon>Desulfovibrionales</taxon>
        <taxon>Desulfovibrionaceae</taxon>
        <taxon>Desulfobaculum</taxon>
    </lineage>
</organism>
<dbReference type="STRING" id="1121442.SAMN02745702_00080"/>
<evidence type="ECO:0000313" key="2">
    <source>
        <dbReference type="Proteomes" id="UP000189733"/>
    </source>
</evidence>
<accession>A0A1T4VE05</accession>
<dbReference type="EMBL" id="FUYA01000001">
    <property type="protein sequence ID" value="SKA63113.1"/>
    <property type="molecule type" value="Genomic_DNA"/>
</dbReference>
<gene>
    <name evidence="1" type="ORF">SAMN02745702_00080</name>
</gene>